<dbReference type="Proteomes" id="UP000678276">
    <property type="component" value="Unassembled WGS sequence"/>
</dbReference>
<dbReference type="PANTHER" id="PTHR42949:SF3">
    <property type="entry name" value="ANAEROBIC GLYCEROL-3-PHOSPHATE DEHYDROGENASE SUBUNIT B"/>
    <property type="match status" value="1"/>
</dbReference>
<dbReference type="PRINTS" id="PR00368">
    <property type="entry name" value="FADPNR"/>
</dbReference>
<feature type="domain" description="BFD-like [2Fe-2S]-binding" evidence="3">
    <location>
        <begin position="500"/>
        <end position="552"/>
    </location>
</feature>
<sequence>MRLNRKTVQPAANPVEFTFDGRKLVALPGETIAAALAANGIAAIRKFDAGAPGDENWRGLYCGMGACYDCVVTVDGKAGQRACLTKISGGETVRSSQPAGTPDDRLAPVAALPDEAPREEVGVDILVVGAGPAGMAAALAARRAGASVTVIDERAQAGGQYYKPLAPSLSAAEQPDRQFRRGAERFKALEDAGVTLVQGALVWGAIRPDEVLTLVGGREVVYRPKRLIFATGAYERPYPIPGWTLPGVMTTGAGQTLSRAYGVSPGSRVVVAGNGPLNLQLAADLAAHGVTVVAVVEAAPRPGLGKWRSLAKAGLAAPDLLAEGGKYRAVLAKSGTPIRWGHAAVSAKGDGRLESVAIAPLGADDEADMSRVTELQADALCLGYGFVASSEIARALGCRTVHDPRHLGTPAVEISESGETSLSGVYAVGDGAAVAGSRVAEAMGTIAGSHAAGTLGRTAGSAAADRARRDLETARSFQTALWDLFAAPPVTLAGVPDETILCRCEGLTFGRIRSEIDAGWDSLGTLKRRTRLGMGRCQARYCAATTAKLIEERTGRKREVEGFAPRLPVKPFPAAALARQKPEWGGHARAGSPNLGRAPQAEPFGTMEAEVAVIGGGVVGACLAYEFAKAGKDVLVIERDDVNLQASGANAGSLHVQLLSFDFGKKAEAGGGPAADTLPLGPYAVKLWQEIAEACGGDFEIRVTGGLMVAESEAGMAFLKAKAEVERRHGIDAHILGRSELRDLAPGLSEELIGAEYVAEEGKINPLTATYRTFEAAKAAGARSLRGTNVTAIERDGTAWTITTQRGTIRAGTVINAAGPWAREIGAMVGIDVPVYSAPLQMITTERAPQLIGQLVAHADRHLSLKQLSTGGILIGGAWPARYAEHQRLNTTMLDSIEGNLWVAQRVVPQIAGLHVLRSWAGMNVNIDGAPIIGEASGLSGFYNCVTSNGYTLAPAVARLTRELVTHGSASFNVEPYRLERFERS</sequence>
<dbReference type="Pfam" id="PF13510">
    <property type="entry name" value="Fer2_4"/>
    <property type="match status" value="1"/>
</dbReference>
<dbReference type="InterPro" id="IPR042204">
    <property type="entry name" value="2Fe-2S-bd_N"/>
</dbReference>
<evidence type="ECO:0000259" key="3">
    <source>
        <dbReference type="Pfam" id="PF04324"/>
    </source>
</evidence>
<dbReference type="PANTHER" id="PTHR42949">
    <property type="entry name" value="ANAEROBIC GLYCEROL-3-PHOSPHATE DEHYDROGENASE SUBUNIT B"/>
    <property type="match status" value="1"/>
</dbReference>
<name>A0ABS4BKZ1_9HYPH</name>
<evidence type="ECO:0000313" key="5">
    <source>
        <dbReference type="EMBL" id="MBP0616834.1"/>
    </source>
</evidence>
<dbReference type="InterPro" id="IPR023753">
    <property type="entry name" value="FAD/NAD-binding_dom"/>
</dbReference>
<dbReference type="RefSeq" id="WP_209595331.1">
    <property type="nucleotide sequence ID" value="NZ_JAGJCF010000011.1"/>
</dbReference>
<protein>
    <submittedName>
        <fullName evidence="5">FAD-dependent oxidoreductase</fullName>
    </submittedName>
</protein>
<accession>A0ABS4BKZ1</accession>
<dbReference type="Pfam" id="PF01266">
    <property type="entry name" value="DAO"/>
    <property type="match status" value="1"/>
</dbReference>
<evidence type="ECO:0000259" key="4">
    <source>
        <dbReference type="Pfam" id="PF07992"/>
    </source>
</evidence>
<feature type="domain" description="FAD dependent oxidoreductase" evidence="2">
    <location>
        <begin position="611"/>
        <end position="964"/>
    </location>
</feature>
<organism evidence="5 6">
    <name type="scientific">Jiella mangrovi</name>
    <dbReference type="NCBI Taxonomy" id="2821407"/>
    <lineage>
        <taxon>Bacteria</taxon>
        <taxon>Pseudomonadati</taxon>
        <taxon>Pseudomonadota</taxon>
        <taxon>Alphaproteobacteria</taxon>
        <taxon>Hyphomicrobiales</taxon>
        <taxon>Aurantimonadaceae</taxon>
        <taxon>Jiella</taxon>
    </lineage>
</organism>
<dbReference type="InterPro" id="IPR006076">
    <property type="entry name" value="FAD-dep_OxRdtase"/>
</dbReference>
<dbReference type="InterPro" id="IPR007419">
    <property type="entry name" value="BFD-like_2Fe2S-bd_dom"/>
</dbReference>
<evidence type="ECO:0000259" key="2">
    <source>
        <dbReference type="Pfam" id="PF01266"/>
    </source>
</evidence>
<dbReference type="Gene3D" id="3.10.20.440">
    <property type="entry name" value="2Fe-2S iron-sulphur cluster binding domain, sarcosine oxidase, alpha subunit, N-terminal domain"/>
    <property type="match status" value="1"/>
</dbReference>
<proteinExistence type="predicted"/>
<dbReference type="Gene3D" id="3.30.9.10">
    <property type="entry name" value="D-Amino Acid Oxidase, subunit A, domain 2"/>
    <property type="match status" value="1"/>
</dbReference>
<dbReference type="PRINTS" id="PR00411">
    <property type="entry name" value="PNDRDTASEI"/>
</dbReference>
<dbReference type="InterPro" id="IPR036010">
    <property type="entry name" value="2Fe-2S_ferredoxin-like_sf"/>
</dbReference>
<evidence type="ECO:0000256" key="1">
    <source>
        <dbReference type="ARBA" id="ARBA00023002"/>
    </source>
</evidence>
<evidence type="ECO:0000313" key="6">
    <source>
        <dbReference type="Proteomes" id="UP000678276"/>
    </source>
</evidence>
<keyword evidence="6" id="KW-1185">Reference proteome</keyword>
<dbReference type="Pfam" id="PF07992">
    <property type="entry name" value="Pyr_redox_2"/>
    <property type="match status" value="1"/>
</dbReference>
<dbReference type="InterPro" id="IPR036188">
    <property type="entry name" value="FAD/NAD-bd_sf"/>
</dbReference>
<dbReference type="Gene3D" id="1.10.10.1100">
    <property type="entry name" value="BFD-like [2Fe-2S]-binding domain"/>
    <property type="match status" value="1"/>
</dbReference>
<dbReference type="EMBL" id="JAGJCF010000011">
    <property type="protein sequence ID" value="MBP0616834.1"/>
    <property type="molecule type" value="Genomic_DNA"/>
</dbReference>
<dbReference type="SUPFAM" id="SSF54292">
    <property type="entry name" value="2Fe-2S ferredoxin-like"/>
    <property type="match status" value="1"/>
</dbReference>
<dbReference type="InterPro" id="IPR051691">
    <property type="entry name" value="Metab_Enz_Cyan_OpOx_G3PDH"/>
</dbReference>
<keyword evidence="1" id="KW-0560">Oxidoreductase</keyword>
<dbReference type="SUPFAM" id="SSF51905">
    <property type="entry name" value="FAD/NAD(P)-binding domain"/>
    <property type="match status" value="2"/>
</dbReference>
<gene>
    <name evidence="5" type="ORF">J6595_14710</name>
</gene>
<dbReference type="InterPro" id="IPR041854">
    <property type="entry name" value="BFD-like_2Fe2S-bd_dom_sf"/>
</dbReference>
<dbReference type="Pfam" id="PF04324">
    <property type="entry name" value="Fer2_BFD"/>
    <property type="match status" value="1"/>
</dbReference>
<feature type="domain" description="FAD/NAD(P)-binding" evidence="4">
    <location>
        <begin position="124"/>
        <end position="439"/>
    </location>
</feature>
<comment type="caution">
    <text evidence="5">The sequence shown here is derived from an EMBL/GenBank/DDBJ whole genome shotgun (WGS) entry which is preliminary data.</text>
</comment>
<reference evidence="5 6" key="1">
    <citation type="submission" date="2021-04" db="EMBL/GenBank/DDBJ databases">
        <title>Whole genome sequence of Jiella sp. KSK16Y-1.</title>
        <authorList>
            <person name="Tuo L."/>
        </authorList>
    </citation>
    <scope>NUCLEOTIDE SEQUENCE [LARGE SCALE GENOMIC DNA]</scope>
    <source>
        <strain evidence="5 6">KSK16Y-1</strain>
    </source>
</reference>
<dbReference type="CDD" id="cd19946">
    <property type="entry name" value="GlpA-like_Fer2_BFD-like"/>
    <property type="match status" value="1"/>
</dbReference>
<dbReference type="Gene3D" id="3.50.50.60">
    <property type="entry name" value="FAD/NAD(P)-binding domain"/>
    <property type="match status" value="3"/>
</dbReference>